<evidence type="ECO:0000313" key="1">
    <source>
        <dbReference type="EMBL" id="SEH88879.1"/>
    </source>
</evidence>
<reference evidence="2" key="1">
    <citation type="submission" date="2016-09" db="EMBL/GenBank/DDBJ databases">
        <authorList>
            <person name="Koehorst J."/>
        </authorList>
    </citation>
    <scope>NUCLEOTIDE SEQUENCE [LARGE SCALE GENOMIC DNA]</scope>
</reference>
<protein>
    <submittedName>
        <fullName evidence="1">Uncharacterized protein</fullName>
    </submittedName>
</protein>
<dbReference type="KEGG" id="agl:PYTT_1474"/>
<gene>
    <name evidence="1" type="ORF">PYTT_1474</name>
</gene>
<dbReference type="STRING" id="1679444.PYTT_1474"/>
<dbReference type="Proteomes" id="UP000176204">
    <property type="component" value="Chromosome I"/>
</dbReference>
<organism evidence="1 2">
    <name type="scientific">Akkermansia glycaniphila</name>
    <dbReference type="NCBI Taxonomy" id="1679444"/>
    <lineage>
        <taxon>Bacteria</taxon>
        <taxon>Pseudomonadati</taxon>
        <taxon>Verrucomicrobiota</taxon>
        <taxon>Verrucomicrobiia</taxon>
        <taxon>Verrucomicrobiales</taxon>
        <taxon>Akkermansiaceae</taxon>
        <taxon>Akkermansia</taxon>
    </lineage>
</organism>
<dbReference type="AlphaFoldDB" id="A0A1H6LV13"/>
<accession>A0A1H6LV13</accession>
<proteinExistence type="predicted"/>
<dbReference type="EMBL" id="LT629973">
    <property type="protein sequence ID" value="SEH88879.1"/>
    <property type="molecule type" value="Genomic_DNA"/>
</dbReference>
<name>A0A1H6LV13_9BACT</name>
<keyword evidence="2" id="KW-1185">Reference proteome</keyword>
<evidence type="ECO:0000313" key="2">
    <source>
        <dbReference type="Proteomes" id="UP000176204"/>
    </source>
</evidence>
<sequence length="42" mass="4828">MHSKKWRICGLTVRFYHSVPESNLFNELHILALAGSLAQYPV</sequence>